<dbReference type="CDD" id="cd01647">
    <property type="entry name" value="RT_LTR"/>
    <property type="match status" value="1"/>
</dbReference>
<dbReference type="EMBL" id="OVEO01000004">
    <property type="protein sequence ID" value="SPQ95779.1"/>
    <property type="molecule type" value="Genomic_DNA"/>
</dbReference>
<name>A0A3P3Y6I3_PLABS</name>
<dbReference type="Gene3D" id="3.30.70.270">
    <property type="match status" value="2"/>
</dbReference>
<evidence type="ECO:0000313" key="3">
    <source>
        <dbReference type="Proteomes" id="UP000290189"/>
    </source>
</evidence>
<protein>
    <recommendedName>
        <fullName evidence="1">Reverse transcriptase domain-containing protein</fullName>
    </recommendedName>
</protein>
<dbReference type="InterPro" id="IPR000477">
    <property type="entry name" value="RT_dom"/>
</dbReference>
<dbReference type="SUPFAM" id="SSF56672">
    <property type="entry name" value="DNA/RNA polymerases"/>
    <property type="match status" value="1"/>
</dbReference>
<dbReference type="Pfam" id="PF00078">
    <property type="entry name" value="RVT_1"/>
    <property type="match status" value="1"/>
</dbReference>
<proteinExistence type="predicted"/>
<evidence type="ECO:0000313" key="2">
    <source>
        <dbReference type="EMBL" id="SPQ95779.1"/>
    </source>
</evidence>
<dbReference type="PANTHER" id="PTHR33064">
    <property type="entry name" value="POL PROTEIN"/>
    <property type="match status" value="1"/>
</dbReference>
<dbReference type="AlphaFoldDB" id="A0A3P3Y6I3"/>
<keyword evidence="2" id="KW-0496">Mitochondrion</keyword>
<dbReference type="Gene3D" id="3.10.10.10">
    <property type="entry name" value="HIV Type 1 Reverse Transcriptase, subunit A, domain 1"/>
    <property type="match status" value="1"/>
</dbReference>
<accession>A0A3P3Y6I3</accession>
<organism evidence="2 3">
    <name type="scientific">Plasmodiophora brassicae</name>
    <name type="common">Clubroot disease agent</name>
    <dbReference type="NCBI Taxonomy" id="37360"/>
    <lineage>
        <taxon>Eukaryota</taxon>
        <taxon>Sar</taxon>
        <taxon>Rhizaria</taxon>
        <taxon>Endomyxa</taxon>
        <taxon>Phytomyxea</taxon>
        <taxon>Plasmodiophorida</taxon>
        <taxon>Plasmodiophoridae</taxon>
        <taxon>Plasmodiophora</taxon>
    </lineage>
</organism>
<dbReference type="PANTHER" id="PTHR33064:SF37">
    <property type="entry name" value="RIBONUCLEASE H"/>
    <property type="match status" value="1"/>
</dbReference>
<dbReference type="Proteomes" id="UP000290189">
    <property type="component" value="Unassembled WGS sequence"/>
</dbReference>
<dbReference type="PROSITE" id="PS50878">
    <property type="entry name" value="RT_POL"/>
    <property type="match status" value="1"/>
</dbReference>
<sequence>MRKPLDEVTDDDLLAYLQVVQKRNAKGNKEHNLKELLKKAVIMDMSIQSSHERVDDLFGKFNRFVRDRHLDDKYKGTEKKVKKKIKILYEGIRPKELKDMIFEEIEFGDHEDAWYDEIKFFDLVDKLADEQQRNHISRIRKEKRDFDKSEVDKAIDSMVDRAGEEGLPIEHKMKVTPMKLHLKHDAKPVACGAGRYPIPHQQFLHEHCANLLENDFIYRNPQSRYASRADVHEKKDFSNRGYRMTADYRPVNRQIERVAWPMPHLDVVLMYLRTATIFMLFDAFKGYWQFPLHVDSQEVCSFMTHEGNFTPKRIMQGICDAVFAFQSGMQEVLGELLYLCVLLWIDDVLGYVSDFKEYFTVLKRILKKFASFGVKCNPNRCHLFLKKVKWCGRITSSEGVSYDPDMICALKTMSIPQTAADLQQFICGLNWMRSAIPRFAERVHPLQQLLLEASRSIGSLKKRQLRRVRLDHIGWGDAHARSFETLKDVLANLMTTQKMVG</sequence>
<dbReference type="InterPro" id="IPR043128">
    <property type="entry name" value="Rev_trsase/Diguanyl_cyclase"/>
</dbReference>
<dbReference type="InterPro" id="IPR051320">
    <property type="entry name" value="Viral_Replic_Matur_Polypro"/>
</dbReference>
<evidence type="ECO:0000259" key="1">
    <source>
        <dbReference type="PROSITE" id="PS50878"/>
    </source>
</evidence>
<dbReference type="InterPro" id="IPR043502">
    <property type="entry name" value="DNA/RNA_pol_sf"/>
</dbReference>
<feature type="domain" description="Reverse transcriptase" evidence="1">
    <location>
        <begin position="213"/>
        <end position="395"/>
    </location>
</feature>
<reference evidence="2 3" key="1">
    <citation type="submission" date="2018-03" db="EMBL/GenBank/DDBJ databases">
        <authorList>
            <person name="Fogelqvist J."/>
        </authorList>
    </citation>
    <scope>NUCLEOTIDE SEQUENCE [LARGE SCALE GENOMIC DNA]</scope>
</reference>
<geneLocation type="mitochondrion" evidence="2"/>
<gene>
    <name evidence="2" type="ORF">PLBR_LOCUS2994</name>
</gene>